<dbReference type="GO" id="GO:0045010">
    <property type="term" value="P:actin nucleation"/>
    <property type="evidence" value="ECO:0007669"/>
    <property type="project" value="InterPro"/>
</dbReference>
<feature type="transmembrane region" description="Helical" evidence="5">
    <location>
        <begin position="71"/>
        <end position="93"/>
    </location>
</feature>
<sequence length="844" mass="92627">MAASVPGLCVFFFLSVLVRFSYCKLDSPQNIETFFPSINLSPPIRPSPDPVREFPVPAEPRPPSHSNAKTIAKTVGATAASTIVLAAIFFFFLQRYVITNRKKKNEEGDKTNPYANSANGMVFHRDPLQRDNVRMTKEEMKRFDGTLKGIVVDEDGLDVLYWRKLEGGTLRSSFRKEILSKINDVNEEDARKERKKERRNRRTHSEPVQETPFLRGSSNSSDQTSPISDDDPRNEITPFNRGDRRTGTVLETMAVPKQGAPDQIQALPPPPGAAAAPPPPQPPPPSSLPPPPPPPRPITAANKASAPPPPPPPGTAAKKEVSAPPMPPPPKFPFSKPPPPPPKGKSVKATEVSSSIESSAEGKTKMKPLHWDKVTANPDHSMVWDKISGGSFRFDDDLMEALFGTVATKKSPKGNATKSSMAVGNANPGSPTQIFLLDPRKSQNIAIVLRSLAISRAEILDALQEGRGLDSDTLEKLAKFAPTEEEETRLVEFDGNTAKLADAESFLYHIFKAVRYPFARLDAMLFRLNYEPEMLQLKNSLKILESGCNELRTRGLFLKLLEAILKAGNRMNAGTARGNAKAFNLTALRKLSDVKSSDGKTTLLHFVVEEVVRFEGKRCVLNKNNNFTRSNSRGGTSSGAFSGGLNSDPSVSKEDREREYMTLGLPIVGGLSAEFANVKKAATIDHEGFGHICTVLTKRVTETRKFTAKIEGERSGFVKEMKSFLDSSEEELKAMKVEQERIMNLVKRTTQYYQAGTKDKDHPLHLFVIVKDFLGMVDHVCVDIARNAQKKKPEPAPAAAGSSSTTSPASPPKRSPVRFPFLPVNFLSDKSKSSSSGDDSDDGF</sequence>
<feature type="compositionally biased region" description="Pro residues" evidence="4">
    <location>
        <begin position="267"/>
        <end position="297"/>
    </location>
</feature>
<dbReference type="SMART" id="SM00498">
    <property type="entry name" value="FH2"/>
    <property type="match status" value="1"/>
</dbReference>
<feature type="compositionally biased region" description="Pro residues" evidence="4">
    <location>
        <begin position="324"/>
        <end position="343"/>
    </location>
</feature>
<feature type="compositionally biased region" description="Low complexity" evidence="4">
    <location>
        <begin position="797"/>
        <end position="808"/>
    </location>
</feature>
<dbReference type="PANTHER" id="PTHR23213">
    <property type="entry name" value="FORMIN-RELATED"/>
    <property type="match status" value="1"/>
</dbReference>
<feature type="compositionally biased region" description="Basic residues" evidence="4">
    <location>
        <begin position="193"/>
        <end position="202"/>
    </location>
</feature>
<protein>
    <recommendedName>
        <fullName evidence="2">Formin-like protein</fullName>
    </recommendedName>
</protein>
<feature type="region of interest" description="Disordered" evidence="4">
    <location>
        <begin position="187"/>
        <end position="247"/>
    </location>
</feature>
<feature type="signal peptide" evidence="6">
    <location>
        <begin position="1"/>
        <end position="23"/>
    </location>
</feature>
<accession>A0AA41SHM2</accession>
<evidence type="ECO:0000256" key="3">
    <source>
        <dbReference type="SAM" id="Coils"/>
    </source>
</evidence>
<comment type="caution">
    <text evidence="8">The sequence shown here is derived from an EMBL/GenBank/DDBJ whole genome shotgun (WGS) entry which is preliminary data.</text>
</comment>
<feature type="compositionally biased region" description="Low complexity" evidence="4">
    <location>
        <begin position="628"/>
        <end position="639"/>
    </location>
</feature>
<feature type="coiled-coil region" evidence="3">
    <location>
        <begin position="718"/>
        <end position="745"/>
    </location>
</feature>
<feature type="chain" id="PRO_5041312559" description="Formin-like protein" evidence="6">
    <location>
        <begin position="24"/>
        <end position="844"/>
    </location>
</feature>
<evidence type="ECO:0000256" key="2">
    <source>
        <dbReference type="RuleBase" id="RU361260"/>
    </source>
</evidence>
<dbReference type="InterPro" id="IPR027643">
    <property type="entry name" value="Formin-like_plant"/>
</dbReference>
<name>A0AA41SHM2_PAPNU</name>
<dbReference type="GO" id="GO:0051015">
    <property type="term" value="F:actin filament binding"/>
    <property type="evidence" value="ECO:0007669"/>
    <property type="project" value="InterPro"/>
</dbReference>
<keyword evidence="6" id="KW-0732">Signal</keyword>
<dbReference type="Proteomes" id="UP001177140">
    <property type="component" value="Unassembled WGS sequence"/>
</dbReference>
<feature type="region of interest" description="Disordered" evidence="4">
    <location>
        <begin position="625"/>
        <end position="656"/>
    </location>
</feature>
<dbReference type="InterPro" id="IPR015425">
    <property type="entry name" value="FH2_Formin"/>
</dbReference>
<dbReference type="Gene3D" id="1.20.58.2220">
    <property type="entry name" value="Formin, FH2 domain"/>
    <property type="match status" value="1"/>
</dbReference>
<keyword evidence="5" id="KW-1133">Transmembrane helix</keyword>
<dbReference type="Pfam" id="PF02181">
    <property type="entry name" value="FH2"/>
    <property type="match status" value="1"/>
</dbReference>
<keyword evidence="5" id="KW-0812">Transmembrane</keyword>
<feature type="domain" description="FH2" evidence="7">
    <location>
        <begin position="356"/>
        <end position="803"/>
    </location>
</feature>
<gene>
    <name evidence="8" type="ORF">MKW94_008018</name>
</gene>
<organism evidence="8 9">
    <name type="scientific">Papaver nudicaule</name>
    <name type="common">Iceland poppy</name>
    <dbReference type="NCBI Taxonomy" id="74823"/>
    <lineage>
        <taxon>Eukaryota</taxon>
        <taxon>Viridiplantae</taxon>
        <taxon>Streptophyta</taxon>
        <taxon>Embryophyta</taxon>
        <taxon>Tracheophyta</taxon>
        <taxon>Spermatophyta</taxon>
        <taxon>Magnoliopsida</taxon>
        <taxon>Ranunculales</taxon>
        <taxon>Papaveraceae</taxon>
        <taxon>Papaveroideae</taxon>
        <taxon>Papaver</taxon>
    </lineage>
</organism>
<evidence type="ECO:0000313" key="8">
    <source>
        <dbReference type="EMBL" id="MCL7034018.1"/>
    </source>
</evidence>
<dbReference type="EMBL" id="JAJJMA010141118">
    <property type="protein sequence ID" value="MCL7034018.1"/>
    <property type="molecule type" value="Genomic_DNA"/>
</dbReference>
<dbReference type="SUPFAM" id="SSF101447">
    <property type="entry name" value="Formin homology 2 domain (FH2 domain)"/>
    <property type="match status" value="1"/>
</dbReference>
<evidence type="ECO:0000256" key="4">
    <source>
        <dbReference type="SAM" id="MobiDB-lite"/>
    </source>
</evidence>
<proteinExistence type="inferred from homology"/>
<dbReference type="PANTHER" id="PTHR23213:SF354">
    <property type="entry name" value="FORMIN-LIKE PROTEIN 4"/>
    <property type="match status" value="1"/>
</dbReference>
<reference evidence="8" key="1">
    <citation type="submission" date="2022-03" db="EMBL/GenBank/DDBJ databases">
        <title>A functionally conserved STORR gene fusion in Papaver species that diverged 16.8 million years ago.</title>
        <authorList>
            <person name="Catania T."/>
        </authorList>
    </citation>
    <scope>NUCLEOTIDE SEQUENCE</scope>
    <source>
        <strain evidence="8">S-191538</strain>
    </source>
</reference>
<evidence type="ECO:0000313" key="9">
    <source>
        <dbReference type="Proteomes" id="UP001177140"/>
    </source>
</evidence>
<evidence type="ECO:0000256" key="1">
    <source>
        <dbReference type="ARBA" id="ARBA00025793"/>
    </source>
</evidence>
<evidence type="ECO:0000259" key="7">
    <source>
        <dbReference type="PROSITE" id="PS51444"/>
    </source>
</evidence>
<keyword evidence="3" id="KW-0175">Coiled coil</keyword>
<evidence type="ECO:0000256" key="6">
    <source>
        <dbReference type="SAM" id="SignalP"/>
    </source>
</evidence>
<keyword evidence="5" id="KW-0472">Membrane</keyword>
<comment type="similarity">
    <text evidence="1">Belongs to the formin-like family. Class-I subfamily.</text>
</comment>
<keyword evidence="9" id="KW-1185">Reference proteome</keyword>
<dbReference type="InterPro" id="IPR042201">
    <property type="entry name" value="FH2_Formin_sf"/>
</dbReference>
<feature type="region of interest" description="Disordered" evidence="4">
    <location>
        <begin position="261"/>
        <end position="364"/>
    </location>
</feature>
<feature type="region of interest" description="Disordered" evidence="4">
    <location>
        <begin position="788"/>
        <end position="820"/>
    </location>
</feature>
<dbReference type="AlphaFoldDB" id="A0AA41SHM2"/>
<feature type="compositionally biased region" description="Polar residues" evidence="4">
    <location>
        <begin position="216"/>
        <end position="227"/>
    </location>
</feature>
<evidence type="ECO:0000256" key="5">
    <source>
        <dbReference type="SAM" id="Phobius"/>
    </source>
</evidence>
<dbReference type="PROSITE" id="PS51444">
    <property type="entry name" value="FH2"/>
    <property type="match status" value="1"/>
</dbReference>